<evidence type="ECO:0000256" key="2">
    <source>
        <dbReference type="ARBA" id="ARBA00022475"/>
    </source>
</evidence>
<evidence type="ECO:0000256" key="5">
    <source>
        <dbReference type="ARBA" id="ARBA00023136"/>
    </source>
</evidence>
<feature type="transmembrane region" description="Helical" evidence="6">
    <location>
        <begin position="322"/>
        <end position="344"/>
    </location>
</feature>
<feature type="transmembrane region" description="Helical" evidence="6">
    <location>
        <begin position="86"/>
        <end position="107"/>
    </location>
</feature>
<accession>A0ABW4LAG0</accession>
<keyword evidence="8" id="KW-1185">Reference proteome</keyword>
<comment type="subcellular location">
    <subcellularLocation>
        <location evidence="1">Cell membrane</location>
        <topology evidence="1">Multi-pass membrane protein</topology>
    </subcellularLocation>
</comment>
<gene>
    <name evidence="7" type="ORF">ACFSBI_01130</name>
</gene>
<feature type="transmembrane region" description="Helical" evidence="6">
    <location>
        <begin position="147"/>
        <end position="168"/>
    </location>
</feature>
<dbReference type="RefSeq" id="WP_377931346.1">
    <property type="nucleotide sequence ID" value="NZ_JBHUEA010000001.1"/>
</dbReference>
<feature type="transmembrane region" description="Helical" evidence="6">
    <location>
        <begin position="218"/>
        <end position="243"/>
    </location>
</feature>
<evidence type="ECO:0000256" key="3">
    <source>
        <dbReference type="ARBA" id="ARBA00022692"/>
    </source>
</evidence>
<keyword evidence="4 6" id="KW-1133">Transmembrane helix</keyword>
<feature type="transmembrane region" description="Helical" evidence="6">
    <location>
        <begin position="351"/>
        <end position="371"/>
    </location>
</feature>
<dbReference type="Proteomes" id="UP001597347">
    <property type="component" value="Unassembled WGS sequence"/>
</dbReference>
<dbReference type="PANTHER" id="PTHR30250">
    <property type="entry name" value="PST FAMILY PREDICTED COLANIC ACID TRANSPORTER"/>
    <property type="match status" value="1"/>
</dbReference>
<dbReference type="InterPro" id="IPR050833">
    <property type="entry name" value="Poly_Biosynth_Transport"/>
</dbReference>
<keyword evidence="2" id="KW-1003">Cell membrane</keyword>
<evidence type="ECO:0000256" key="4">
    <source>
        <dbReference type="ARBA" id="ARBA00022989"/>
    </source>
</evidence>
<dbReference type="PANTHER" id="PTHR30250:SF26">
    <property type="entry name" value="PSMA PROTEIN"/>
    <property type="match status" value="1"/>
</dbReference>
<sequence length="431" mass="44284">MAGGARWASRLSGFVLATALTGIVGFATIPALIAASGAGEWSLIAFGQAVGVLGTVLIGWGWAVSGAAEAALATEEESDALLLRSIAIRLLLVPPVALVGGGIALLLAPHDPWLAAMSAVAYSLNGMTAAWFYTGIRAPRLLVLREVLPRCGAIVIGLVVCALLHSAYPFPPLMAAGVLLGVVLNVRGAGGSFVGLLRRHGRAPLPELRRQLPALWSMLVSTSYVASPMILVGVLAPQALVVYALADRLYRTANMAGLPILNLLQGSIPAHDPDVFRRRVLRGLRTLLVLGLTGAVAFAVGAPLVAPLLTNGEYGLPVDLTIAFGVTLMASYFSQVLGLSVLVALGRVRSVAISSTVAAVVGVPVLVLGTIHFGATGAAAGVALAEVAVTLYQLWALRDGLRGLRRSPRTLSVDAPTDRLAGAAGPQGEAA</sequence>
<evidence type="ECO:0000256" key="6">
    <source>
        <dbReference type="SAM" id="Phobius"/>
    </source>
</evidence>
<protein>
    <submittedName>
        <fullName evidence="7">Polysaccharide biosynthesis C-terminal domain-containing protein</fullName>
    </submittedName>
</protein>
<dbReference type="EMBL" id="JBHUEA010000001">
    <property type="protein sequence ID" value="MFD1720139.1"/>
    <property type="molecule type" value="Genomic_DNA"/>
</dbReference>
<keyword evidence="3 6" id="KW-0812">Transmembrane</keyword>
<proteinExistence type="predicted"/>
<comment type="caution">
    <text evidence="7">The sequence shown here is derived from an EMBL/GenBank/DDBJ whole genome shotgun (WGS) entry which is preliminary data.</text>
</comment>
<reference evidence="8" key="1">
    <citation type="journal article" date="2019" name="Int. J. Syst. Evol. Microbiol.">
        <title>The Global Catalogue of Microorganisms (GCM) 10K type strain sequencing project: providing services to taxonomists for standard genome sequencing and annotation.</title>
        <authorList>
            <consortium name="The Broad Institute Genomics Platform"/>
            <consortium name="The Broad Institute Genome Sequencing Center for Infectious Disease"/>
            <person name="Wu L."/>
            <person name="Ma J."/>
        </authorList>
    </citation>
    <scope>NUCLEOTIDE SEQUENCE [LARGE SCALE GENOMIC DNA]</scope>
    <source>
        <strain evidence="8">CGMCC 1.12471</strain>
    </source>
</reference>
<evidence type="ECO:0000256" key="1">
    <source>
        <dbReference type="ARBA" id="ARBA00004651"/>
    </source>
</evidence>
<feature type="transmembrane region" description="Helical" evidence="6">
    <location>
        <begin position="377"/>
        <end position="397"/>
    </location>
</feature>
<feature type="transmembrane region" description="Helical" evidence="6">
    <location>
        <begin position="41"/>
        <end position="65"/>
    </location>
</feature>
<evidence type="ECO:0000313" key="8">
    <source>
        <dbReference type="Proteomes" id="UP001597347"/>
    </source>
</evidence>
<evidence type="ECO:0000313" key="7">
    <source>
        <dbReference type="EMBL" id="MFD1720139.1"/>
    </source>
</evidence>
<organism evidence="7 8">
    <name type="scientific">Amnibacterium endophyticum</name>
    <dbReference type="NCBI Taxonomy" id="2109337"/>
    <lineage>
        <taxon>Bacteria</taxon>
        <taxon>Bacillati</taxon>
        <taxon>Actinomycetota</taxon>
        <taxon>Actinomycetes</taxon>
        <taxon>Micrococcales</taxon>
        <taxon>Microbacteriaceae</taxon>
        <taxon>Amnibacterium</taxon>
    </lineage>
</organism>
<name>A0ABW4LAG0_9MICO</name>
<keyword evidence="5 6" id="KW-0472">Membrane</keyword>
<feature type="transmembrane region" description="Helical" evidence="6">
    <location>
        <begin position="113"/>
        <end position="135"/>
    </location>
</feature>
<feature type="transmembrane region" description="Helical" evidence="6">
    <location>
        <begin position="287"/>
        <end position="310"/>
    </location>
</feature>
<feature type="transmembrane region" description="Helical" evidence="6">
    <location>
        <begin position="12"/>
        <end position="35"/>
    </location>
</feature>